<evidence type="ECO:0000256" key="2">
    <source>
        <dbReference type="HAMAP-Rule" id="MF_00791"/>
    </source>
</evidence>
<dbReference type="HAMAP" id="MF_00791">
    <property type="entry name" value="ApaG"/>
    <property type="match status" value="1"/>
</dbReference>
<sequence>MYETVTNDIAISVEPFYIEDQSEPDKERWVFGYRVTIENRGRVPVQLMTRHWRITDARGRQIEVKGEGVIGEQPHLSPGERFQYTSGTPLSTPTGFMMGSYGMVAEDGLPFEVAIPAFSLDVPDERRPLH</sequence>
<feature type="domain" description="ApaG" evidence="3">
    <location>
        <begin position="3"/>
        <end position="127"/>
    </location>
</feature>
<reference evidence="4 5" key="1">
    <citation type="submission" date="2017-06" db="EMBL/GenBank/DDBJ databases">
        <authorList>
            <person name="Kim H.J."/>
            <person name="Triplett B.A."/>
        </authorList>
    </citation>
    <scope>NUCLEOTIDE SEQUENCE [LARGE SCALE GENOMIC DNA]</scope>
    <source>
        <strain evidence="4 5">B29T1</strain>
    </source>
</reference>
<evidence type="ECO:0000259" key="3">
    <source>
        <dbReference type="PROSITE" id="PS51087"/>
    </source>
</evidence>
<dbReference type="Pfam" id="PF04379">
    <property type="entry name" value="DUF525"/>
    <property type="match status" value="1"/>
</dbReference>
<dbReference type="Proteomes" id="UP000197065">
    <property type="component" value="Unassembled WGS sequence"/>
</dbReference>
<dbReference type="PROSITE" id="PS51087">
    <property type="entry name" value="APAG"/>
    <property type="match status" value="1"/>
</dbReference>
<keyword evidence="5" id="KW-1185">Reference proteome</keyword>
<evidence type="ECO:0000313" key="4">
    <source>
        <dbReference type="EMBL" id="SNB69619.1"/>
    </source>
</evidence>
<dbReference type="PANTHER" id="PTHR14289:SF16">
    <property type="entry name" value="POLYMERASE DELTA-INTERACTING PROTEIN 2"/>
    <property type="match status" value="1"/>
</dbReference>
<dbReference type="SUPFAM" id="SSF110069">
    <property type="entry name" value="ApaG-like"/>
    <property type="match status" value="1"/>
</dbReference>
<evidence type="ECO:0000313" key="5">
    <source>
        <dbReference type="Proteomes" id="UP000197065"/>
    </source>
</evidence>
<organism evidence="4 5">
    <name type="scientific">Arboricoccus pini</name>
    <dbReference type="NCBI Taxonomy" id="1963835"/>
    <lineage>
        <taxon>Bacteria</taxon>
        <taxon>Pseudomonadati</taxon>
        <taxon>Pseudomonadota</taxon>
        <taxon>Alphaproteobacteria</taxon>
        <taxon>Geminicoccales</taxon>
        <taxon>Geminicoccaceae</taxon>
        <taxon>Arboricoccus</taxon>
    </lineage>
</organism>
<dbReference type="EMBL" id="FYEH01000007">
    <property type="protein sequence ID" value="SNB69619.1"/>
    <property type="molecule type" value="Genomic_DNA"/>
</dbReference>
<protein>
    <recommendedName>
        <fullName evidence="1 2">Protein ApaG</fullName>
    </recommendedName>
</protein>
<proteinExistence type="inferred from homology"/>
<dbReference type="GO" id="GO:0070987">
    <property type="term" value="P:error-free translesion synthesis"/>
    <property type="evidence" value="ECO:0007669"/>
    <property type="project" value="TreeGrafter"/>
</dbReference>
<dbReference type="OrthoDB" id="9795226at2"/>
<gene>
    <name evidence="2" type="primary">apaG</name>
    <name evidence="4" type="ORF">SAMN07250955_10721</name>
</gene>
<dbReference type="PANTHER" id="PTHR14289">
    <property type="entry name" value="F-BOX ONLY PROTEIN 3"/>
    <property type="match status" value="1"/>
</dbReference>
<dbReference type="NCBIfam" id="NF003967">
    <property type="entry name" value="PRK05461.1"/>
    <property type="match status" value="1"/>
</dbReference>
<name>A0A212RBK2_9PROT</name>
<dbReference type="InterPro" id="IPR007474">
    <property type="entry name" value="ApaG_domain"/>
</dbReference>
<evidence type="ECO:0000256" key="1">
    <source>
        <dbReference type="ARBA" id="ARBA00017693"/>
    </source>
</evidence>
<dbReference type="AlphaFoldDB" id="A0A212RBK2"/>
<dbReference type="InterPro" id="IPR023065">
    <property type="entry name" value="Uncharacterised_ApaG"/>
</dbReference>
<dbReference type="Gene3D" id="2.60.40.1470">
    <property type="entry name" value="ApaG domain"/>
    <property type="match status" value="1"/>
</dbReference>
<accession>A0A212RBK2</accession>
<dbReference type="RefSeq" id="WP_088561784.1">
    <property type="nucleotide sequence ID" value="NZ_FYEH01000007.1"/>
</dbReference>
<dbReference type="InterPro" id="IPR036767">
    <property type="entry name" value="ApaG_sf"/>
</dbReference>